<sequence>MTKWHPEEIAEKLGRVRALMEEKGLDAVYLKRQTNFSWITGGGRNVVGITLELGVAGILVTPTRCHAVCNNIESPRMREEERLEEKGFEVHDFLWYEDREVEIVRKLAGGGRLGADHPFPGAQDISAEVKRLRYALTPWEVERYREVGYLTSLAIEETAREVRPGDKECAIVGRLAHKLWAHGLDYVTIFVAADERISAYRHPISTEKEVKRRAMLCVNARKYGLVVSLTRFVNFGPIPEDWYRQYLDNVRIDCTFMAATRPGVPVVEAFTKGIEAYKALGYPEEYKLHHQGGAIGYEGRDYKVTFTTQEVVQTNQAFTWNPSITGTKSEDTMLATPDGPQLLSKPILFPSISLEVDGIRFERPGVLEMPG</sequence>
<evidence type="ECO:0000313" key="3">
    <source>
        <dbReference type="EMBL" id="ADN01573.1"/>
    </source>
</evidence>
<dbReference type="InterPro" id="IPR000994">
    <property type="entry name" value="Pept_M24"/>
</dbReference>
<feature type="domain" description="Peptidase M24" evidence="1">
    <location>
        <begin position="142"/>
        <end position="336"/>
    </location>
</feature>
<feature type="domain" description="Creatinase N-terminal" evidence="2">
    <location>
        <begin position="13"/>
        <end position="116"/>
    </location>
</feature>
<dbReference type="AlphaFoldDB" id="E0RQZ5"/>
<dbReference type="Gene3D" id="3.40.350.10">
    <property type="entry name" value="Creatinase/prolidase N-terminal domain"/>
    <property type="match status" value="1"/>
</dbReference>
<dbReference type="Pfam" id="PF01321">
    <property type="entry name" value="Creatinase_N"/>
    <property type="match status" value="1"/>
</dbReference>
<name>E0RQZ5_WINT6</name>
<dbReference type="Proteomes" id="UP000001296">
    <property type="component" value="Chromosome"/>
</dbReference>
<dbReference type="InterPro" id="IPR000587">
    <property type="entry name" value="Creatinase_N"/>
</dbReference>
<gene>
    <name evidence="3" type="ordered locus">STHERM_c06140</name>
</gene>
<dbReference type="HOGENOM" id="CLU_053687_0_0_12"/>
<dbReference type="InterPro" id="IPR050659">
    <property type="entry name" value="Peptidase_M24B"/>
</dbReference>
<dbReference type="KEGG" id="sta:STHERM_c06140"/>
<dbReference type="PaxDb" id="665571-STHERM_c06140"/>
<dbReference type="InterPro" id="IPR029149">
    <property type="entry name" value="Creatin/AminoP/Spt16_N"/>
</dbReference>
<dbReference type="CDD" id="cd01066">
    <property type="entry name" value="APP_MetAP"/>
    <property type="match status" value="1"/>
</dbReference>
<dbReference type="EMBL" id="CP001698">
    <property type="protein sequence ID" value="ADN01573.1"/>
    <property type="molecule type" value="Genomic_DNA"/>
</dbReference>
<accession>E0RQZ5</accession>
<dbReference type="InterPro" id="IPR036005">
    <property type="entry name" value="Creatinase/aminopeptidase-like"/>
</dbReference>
<organism evidence="3 4">
    <name type="scientific">Winmispira thermophila (strain ATCC 49972 / DSM 6192 / RI 19.B1)</name>
    <name type="common">Spirochaeta thermophila</name>
    <dbReference type="NCBI Taxonomy" id="665571"/>
    <lineage>
        <taxon>Bacteria</taxon>
        <taxon>Pseudomonadati</taxon>
        <taxon>Spirochaetota</taxon>
        <taxon>Spirochaetia</taxon>
        <taxon>Winmispirales</taxon>
        <taxon>Winmispiraceae</taxon>
        <taxon>Winmispira</taxon>
    </lineage>
</organism>
<proteinExistence type="predicted"/>
<dbReference type="PANTHER" id="PTHR46112">
    <property type="entry name" value="AMINOPEPTIDASE"/>
    <property type="match status" value="1"/>
</dbReference>
<dbReference type="SUPFAM" id="SSF53092">
    <property type="entry name" value="Creatinase/prolidase N-terminal domain"/>
    <property type="match status" value="1"/>
</dbReference>
<evidence type="ECO:0000259" key="2">
    <source>
        <dbReference type="Pfam" id="PF01321"/>
    </source>
</evidence>
<protein>
    <submittedName>
        <fullName evidence="3">Possible M24 family peptidase-like protein</fullName>
    </submittedName>
</protein>
<dbReference type="Pfam" id="PF00557">
    <property type="entry name" value="Peptidase_M24"/>
    <property type="match status" value="1"/>
</dbReference>
<evidence type="ECO:0000313" key="4">
    <source>
        <dbReference type="Proteomes" id="UP000001296"/>
    </source>
</evidence>
<reference key="1">
    <citation type="submission" date="2009-08" db="EMBL/GenBank/DDBJ databases">
        <title>The genome sequence of Spirochaeta thermophila DSM6192.</title>
        <authorList>
            <person name="Angelov A."/>
            <person name="Mientus M."/>
            <person name="Wittenberg S."/>
            <person name="Lehmann R."/>
            <person name="Liesegang H."/>
            <person name="Daniel R."/>
            <person name="Liebl W."/>
        </authorList>
    </citation>
    <scope>NUCLEOTIDE SEQUENCE</scope>
    <source>
        <strain>DSM 6192</strain>
    </source>
</reference>
<dbReference type="eggNOG" id="COG0006">
    <property type="taxonomic scope" value="Bacteria"/>
</dbReference>
<dbReference type="Gene3D" id="3.90.230.10">
    <property type="entry name" value="Creatinase/methionine aminopeptidase superfamily"/>
    <property type="match status" value="1"/>
</dbReference>
<dbReference type="SUPFAM" id="SSF55920">
    <property type="entry name" value="Creatinase/aminopeptidase"/>
    <property type="match status" value="1"/>
</dbReference>
<dbReference type="RefSeq" id="WP_013313414.1">
    <property type="nucleotide sequence ID" value="NC_014484.1"/>
</dbReference>
<dbReference type="PANTHER" id="PTHR46112:SF3">
    <property type="entry name" value="AMINOPEPTIDASE YPDF"/>
    <property type="match status" value="1"/>
</dbReference>
<evidence type="ECO:0000259" key="1">
    <source>
        <dbReference type="Pfam" id="PF00557"/>
    </source>
</evidence>
<reference evidence="3 4" key="2">
    <citation type="journal article" date="2010" name="J. Bacteriol.">
        <title>Genome sequence of the polysaccharide-degrading, thermophilic anaerobe Spirochaeta thermophila DSM 6192.</title>
        <authorList>
            <person name="Angelov A."/>
            <person name="Liebl S."/>
            <person name="Ballschmiter M."/>
            <person name="Bomeke M."/>
            <person name="Lehmann R."/>
            <person name="Liesegang H."/>
            <person name="Daniel R."/>
            <person name="Liebl W."/>
        </authorList>
    </citation>
    <scope>NUCLEOTIDE SEQUENCE [LARGE SCALE GENOMIC DNA]</scope>
    <source>
        <strain evidence="4">ATCC 49972 / DSM 6192 / RI 19.B1</strain>
    </source>
</reference>